<proteinExistence type="predicted"/>
<comment type="caution">
    <text evidence="2">The sequence shown here is derived from an EMBL/GenBank/DDBJ whole genome shotgun (WGS) entry which is preliminary data.</text>
</comment>
<feature type="region of interest" description="Disordered" evidence="1">
    <location>
        <begin position="24"/>
        <end position="123"/>
    </location>
</feature>
<evidence type="ECO:0000313" key="2">
    <source>
        <dbReference type="EMBL" id="MBB6431574.1"/>
    </source>
</evidence>
<keyword evidence="3" id="KW-1185">Reference proteome</keyword>
<organism evidence="2 3">
    <name type="scientific">Algisphaera agarilytica</name>
    <dbReference type="NCBI Taxonomy" id="1385975"/>
    <lineage>
        <taxon>Bacteria</taxon>
        <taxon>Pseudomonadati</taxon>
        <taxon>Planctomycetota</taxon>
        <taxon>Phycisphaerae</taxon>
        <taxon>Phycisphaerales</taxon>
        <taxon>Phycisphaeraceae</taxon>
        <taxon>Algisphaera</taxon>
    </lineage>
</organism>
<protein>
    <submittedName>
        <fullName evidence="2">Uncharacterized protein</fullName>
    </submittedName>
</protein>
<accession>A0A7X0HBV8</accession>
<evidence type="ECO:0000313" key="3">
    <source>
        <dbReference type="Proteomes" id="UP000541810"/>
    </source>
</evidence>
<sequence>MIPTKMPEKQVNTPYMERDTRRLQRNMRSTERETLRLRKKTARKERDTPRTEMNMELMERETERLEGETAHMLMITSRSRTTKDAISRLNTKARRIGSSGRDQMRETCPNPDDHRAHQYPSEG</sequence>
<gene>
    <name evidence="2" type="ORF">HNQ40_003380</name>
</gene>
<name>A0A7X0HBV8_9BACT</name>
<feature type="compositionally biased region" description="Basic and acidic residues" evidence="1">
    <location>
        <begin position="24"/>
        <end position="36"/>
    </location>
</feature>
<reference evidence="2 3" key="1">
    <citation type="submission" date="2020-08" db="EMBL/GenBank/DDBJ databases">
        <title>Genomic Encyclopedia of Type Strains, Phase IV (KMG-IV): sequencing the most valuable type-strain genomes for metagenomic binning, comparative biology and taxonomic classification.</title>
        <authorList>
            <person name="Goeker M."/>
        </authorList>
    </citation>
    <scope>NUCLEOTIDE SEQUENCE [LARGE SCALE GENOMIC DNA]</scope>
    <source>
        <strain evidence="2 3">DSM 103725</strain>
    </source>
</reference>
<evidence type="ECO:0000256" key="1">
    <source>
        <dbReference type="SAM" id="MobiDB-lite"/>
    </source>
</evidence>
<dbReference type="EMBL" id="JACHGY010000001">
    <property type="protein sequence ID" value="MBB6431574.1"/>
    <property type="molecule type" value="Genomic_DNA"/>
</dbReference>
<dbReference type="Proteomes" id="UP000541810">
    <property type="component" value="Unassembled WGS sequence"/>
</dbReference>
<feature type="compositionally biased region" description="Basic and acidic residues" evidence="1">
    <location>
        <begin position="57"/>
        <end position="69"/>
    </location>
</feature>
<dbReference type="AlphaFoldDB" id="A0A7X0HBV8"/>